<comment type="pathway">
    <text evidence="4">Lipid metabolism; peroxisomal fatty acid beta-oxidation.</text>
</comment>
<comment type="subcellular location">
    <subcellularLocation>
        <location evidence="3">Peroxisome</location>
    </subcellularLocation>
</comment>
<dbReference type="InterPro" id="IPR009100">
    <property type="entry name" value="AcylCoA_DH/oxidase_NM_dom_sf"/>
</dbReference>
<evidence type="ECO:0000256" key="5">
    <source>
        <dbReference type="ARBA" id="ARBA00006288"/>
    </source>
</evidence>
<dbReference type="InterPro" id="IPR046373">
    <property type="entry name" value="Acyl-CoA_Oxase/DH_mid-dom_sf"/>
</dbReference>
<feature type="domain" description="Acyl-CoA oxidase/dehydrogenase middle" evidence="16">
    <location>
        <begin position="145"/>
        <end position="254"/>
    </location>
</feature>
<dbReference type="InterPro" id="IPR037069">
    <property type="entry name" value="AcylCoA_DH/ox_N_sf"/>
</dbReference>
<dbReference type="GO" id="GO:0005777">
    <property type="term" value="C:peroxisome"/>
    <property type="evidence" value="ECO:0007669"/>
    <property type="project" value="UniProtKB-SubCell"/>
</dbReference>
<organism evidence="19 20">
    <name type="scientific">Smittium angustum</name>
    <dbReference type="NCBI Taxonomy" id="133377"/>
    <lineage>
        <taxon>Eukaryota</taxon>
        <taxon>Fungi</taxon>
        <taxon>Fungi incertae sedis</taxon>
        <taxon>Zoopagomycota</taxon>
        <taxon>Kickxellomycotina</taxon>
        <taxon>Harpellomycetes</taxon>
        <taxon>Harpellales</taxon>
        <taxon>Legeriomycetaceae</taxon>
        <taxon>Smittium</taxon>
    </lineage>
</organism>
<dbReference type="Gene3D" id="2.40.110.10">
    <property type="entry name" value="Butyryl-CoA Dehydrogenase, subunit A, domain 2"/>
    <property type="match status" value="1"/>
</dbReference>
<evidence type="ECO:0000256" key="10">
    <source>
        <dbReference type="ARBA" id="ARBA00023098"/>
    </source>
</evidence>
<feature type="active site" description="Proton acceptor" evidence="13">
    <location>
        <position position="432"/>
    </location>
</feature>
<feature type="domain" description="Acyl-coenzyme A oxidase N-terminal" evidence="17">
    <location>
        <begin position="28"/>
        <end position="143"/>
    </location>
</feature>
<comment type="caution">
    <text evidence="19">The sequence shown here is derived from an EMBL/GenBank/DDBJ whole genome shotgun (WGS) entry which is preliminary data.</text>
</comment>
<keyword evidence="8" id="KW-0276">Fatty acid metabolism</keyword>
<evidence type="ECO:0000256" key="13">
    <source>
        <dbReference type="PIRSR" id="PIRSR000168-1"/>
    </source>
</evidence>
<evidence type="ECO:0000256" key="9">
    <source>
        <dbReference type="ARBA" id="ARBA00023002"/>
    </source>
</evidence>
<evidence type="ECO:0000256" key="1">
    <source>
        <dbReference type="ARBA" id="ARBA00001201"/>
    </source>
</evidence>
<dbReference type="InterPro" id="IPR029320">
    <property type="entry name" value="Acyl-CoA_ox_N"/>
</dbReference>
<keyword evidence="6 12" id="KW-0285">Flavoprotein</keyword>
<evidence type="ECO:0000256" key="4">
    <source>
        <dbReference type="ARBA" id="ARBA00004846"/>
    </source>
</evidence>
<feature type="binding site" evidence="14">
    <location>
        <position position="188"/>
    </location>
    <ligand>
        <name>FAD</name>
        <dbReference type="ChEBI" id="CHEBI:57692"/>
    </ligand>
</feature>
<keyword evidence="20" id="KW-1185">Reference proteome</keyword>
<evidence type="ECO:0000259" key="17">
    <source>
        <dbReference type="Pfam" id="PF14749"/>
    </source>
</evidence>
<protein>
    <recommendedName>
        <fullName evidence="12">Acyl-coenzyme A oxidase</fullName>
    </recommendedName>
</protein>
<dbReference type="GO" id="GO:0005504">
    <property type="term" value="F:fatty acid binding"/>
    <property type="evidence" value="ECO:0007669"/>
    <property type="project" value="TreeGrafter"/>
</dbReference>
<dbReference type="InterPro" id="IPR012258">
    <property type="entry name" value="Acyl-CoA_oxidase"/>
</dbReference>
<evidence type="ECO:0000259" key="15">
    <source>
        <dbReference type="Pfam" id="PF01756"/>
    </source>
</evidence>
<feature type="binding site" evidence="14">
    <location>
        <position position="149"/>
    </location>
    <ligand>
        <name>FAD</name>
        <dbReference type="ChEBI" id="CHEBI:57692"/>
    </ligand>
</feature>
<evidence type="ECO:0000256" key="8">
    <source>
        <dbReference type="ARBA" id="ARBA00022832"/>
    </source>
</evidence>
<reference evidence="19 20" key="1">
    <citation type="journal article" date="2018" name="MBio">
        <title>Comparative Genomics Reveals the Core Gene Toolbox for the Fungus-Insect Symbiosis.</title>
        <authorList>
            <person name="Wang Y."/>
            <person name="Stata M."/>
            <person name="Wang W."/>
            <person name="Stajich J.E."/>
            <person name="White M.M."/>
            <person name="Moncalvo J.M."/>
        </authorList>
    </citation>
    <scope>NUCLEOTIDE SEQUENCE [LARGE SCALE GENOMIC DNA]</scope>
    <source>
        <strain evidence="19 20">AUS-126-30</strain>
    </source>
</reference>
<dbReference type="Pfam" id="PF01756">
    <property type="entry name" value="ACOX"/>
    <property type="match status" value="1"/>
</dbReference>
<name>A0A2U1IY80_SMIAN</name>
<dbReference type="Pfam" id="PF22924">
    <property type="entry name" value="ACOX_C_alpha1"/>
    <property type="match status" value="1"/>
</dbReference>
<dbReference type="InterPro" id="IPR006091">
    <property type="entry name" value="Acyl-CoA_Oxase/DH_mid-dom"/>
</dbReference>
<dbReference type="PANTHER" id="PTHR10909:SF250">
    <property type="entry name" value="PEROXISOMAL ACYL-COENZYME A OXIDASE 1"/>
    <property type="match status" value="1"/>
</dbReference>
<evidence type="ECO:0000259" key="18">
    <source>
        <dbReference type="Pfam" id="PF22924"/>
    </source>
</evidence>
<dbReference type="InterPro" id="IPR002655">
    <property type="entry name" value="Acyl-CoA_oxidase_C"/>
</dbReference>
<dbReference type="InterPro" id="IPR036250">
    <property type="entry name" value="AcylCo_DH-like_C"/>
</dbReference>
<evidence type="ECO:0000256" key="2">
    <source>
        <dbReference type="ARBA" id="ARBA00001974"/>
    </source>
</evidence>
<dbReference type="SUPFAM" id="SSF56645">
    <property type="entry name" value="Acyl-CoA dehydrogenase NM domain-like"/>
    <property type="match status" value="1"/>
</dbReference>
<feature type="domain" description="Acyl-CoA oxidase C-terminal" evidence="15">
    <location>
        <begin position="521"/>
        <end position="677"/>
    </location>
</feature>
<dbReference type="SUPFAM" id="SSF47203">
    <property type="entry name" value="Acyl-CoA dehydrogenase C-terminal domain-like"/>
    <property type="match status" value="2"/>
</dbReference>
<keyword evidence="7 12" id="KW-0274">FAD</keyword>
<keyword evidence="10" id="KW-0443">Lipid metabolism</keyword>
<evidence type="ECO:0000256" key="12">
    <source>
        <dbReference type="PIRNR" id="PIRNR000168"/>
    </source>
</evidence>
<accession>A0A2U1IY80</accession>
<dbReference type="FunFam" id="1.20.140.10:FF:000015">
    <property type="entry name" value="Acyl-coenzyme A oxidase"/>
    <property type="match status" value="1"/>
</dbReference>
<evidence type="ECO:0000256" key="7">
    <source>
        <dbReference type="ARBA" id="ARBA00022827"/>
    </source>
</evidence>
<comment type="similarity">
    <text evidence="5 12">Belongs to the acyl-CoA oxidase family.</text>
</comment>
<dbReference type="GO" id="GO:0071949">
    <property type="term" value="F:FAD binding"/>
    <property type="evidence" value="ECO:0007669"/>
    <property type="project" value="InterPro"/>
</dbReference>
<feature type="domain" description="Acyl-CoA oxidase C-alpha1" evidence="18">
    <location>
        <begin position="287"/>
        <end position="447"/>
    </location>
</feature>
<comment type="cofactor">
    <cofactor evidence="2">
        <name>FAD</name>
        <dbReference type="ChEBI" id="CHEBI:57692"/>
    </cofactor>
</comment>
<evidence type="ECO:0000313" key="20">
    <source>
        <dbReference type="Proteomes" id="UP000245591"/>
    </source>
</evidence>
<sequence length="687" mass="77024">MKFSTQLVPMKNHTAETLSNERSKASFDIKEMDVFINGQERINGREKAVAIVRAEPETFDQKDVYYMGRTEMLEKGYKQERRMIEMLREGKITETDIGLISDILGWPTPFALTRGMFVTTLVQQCNEEQKKAFLEPALDYRIIGCYAQTEAGHGSNIRSLETTATFIEETDEFEIDSPTLTSTKWWIGTLGLSATHAVVMAQVYIKGEHVGLLPLVVQIRSLKDHKPLPGVHVGDIGPKMGYNSIDNGFLNFDKIRVPRFNLLQKYISVSRTGEVTRPANINSRASYGTMVAVRAGIASGMGRILAKGVTVAVRYTSVRRQFGEPGKPETPVLDYPIVQYRVIPILAKTYAMIGMSHEFFAQYQKSAALISKGDFSMLKEMHAVSCGLKRWSSTQAIYGVDTCRHVCGGHGFSQFSGLNDFFATIYPNIIYEGDNYVLAKQTVSFLVKSAFDLARGEEVDMNDTTRTIKHFMNRPAVLTEKELFSWTGKTAAEIVSSNKLLLDLLGFKFVAMNHNLGVKINRKGQSWDDSSIESQDIASAHSEYIVCLYFNRRIEKLPQNSGLRSILDILFKIAALSFLNSNPAELYGFNKASAMNRNQIVGLQAEYIKYIKIAREQAVPLVDALGVPDEKLNSSLGRYDGHVYEDLIKRALDEPVNRDGTGDEIRERFYKDYIGPVLHGKSGSTKL</sequence>
<evidence type="ECO:0000313" key="19">
    <source>
        <dbReference type="EMBL" id="PVZ97771.1"/>
    </source>
</evidence>
<dbReference type="PANTHER" id="PTHR10909">
    <property type="entry name" value="ELECTRON TRANSPORT OXIDOREDUCTASE"/>
    <property type="match status" value="1"/>
</dbReference>
<dbReference type="FunFam" id="2.40.110.10:FF:000003">
    <property type="entry name" value="Acyl-coenzyme A oxidase"/>
    <property type="match status" value="1"/>
</dbReference>
<dbReference type="UniPathway" id="UPA00661"/>
<dbReference type="Pfam" id="PF14749">
    <property type="entry name" value="Acyl-CoA_ox_N"/>
    <property type="match status" value="1"/>
</dbReference>
<evidence type="ECO:0000256" key="3">
    <source>
        <dbReference type="ARBA" id="ARBA00004275"/>
    </source>
</evidence>
<dbReference type="Gene3D" id="1.20.140.10">
    <property type="entry name" value="Butyryl-CoA Dehydrogenase, subunit A, domain 3"/>
    <property type="match status" value="2"/>
</dbReference>
<keyword evidence="9" id="KW-0560">Oxidoreductase</keyword>
<dbReference type="GO" id="GO:0003997">
    <property type="term" value="F:acyl-CoA oxidase activity"/>
    <property type="evidence" value="ECO:0007669"/>
    <property type="project" value="UniProtKB-EC"/>
</dbReference>
<keyword evidence="11" id="KW-0576">Peroxisome</keyword>
<gene>
    <name evidence="19" type="ORF">BB558_006261</name>
</gene>
<dbReference type="EMBL" id="MBFU01000733">
    <property type="protein sequence ID" value="PVZ97771.1"/>
    <property type="molecule type" value="Genomic_DNA"/>
</dbReference>
<evidence type="ECO:0000256" key="11">
    <source>
        <dbReference type="ARBA" id="ARBA00023140"/>
    </source>
</evidence>
<dbReference type="PIRSF" id="PIRSF000168">
    <property type="entry name" value="Acyl-CoA_oxidase"/>
    <property type="match status" value="1"/>
</dbReference>
<dbReference type="InterPro" id="IPR055060">
    <property type="entry name" value="ACOX_C_alpha1"/>
</dbReference>
<dbReference type="GO" id="GO:0055088">
    <property type="term" value="P:lipid homeostasis"/>
    <property type="evidence" value="ECO:0007669"/>
    <property type="project" value="TreeGrafter"/>
</dbReference>
<evidence type="ECO:0000256" key="6">
    <source>
        <dbReference type="ARBA" id="ARBA00022630"/>
    </source>
</evidence>
<dbReference type="GO" id="GO:0033540">
    <property type="term" value="P:fatty acid beta-oxidation using acyl-CoA oxidase"/>
    <property type="evidence" value="ECO:0007669"/>
    <property type="project" value="UniProtKB-UniPathway"/>
</dbReference>
<dbReference type="Gene3D" id="1.10.540.10">
    <property type="entry name" value="Acyl-CoA dehydrogenase/oxidase, N-terminal domain"/>
    <property type="match status" value="1"/>
</dbReference>
<dbReference type="AlphaFoldDB" id="A0A2U1IY80"/>
<dbReference type="Proteomes" id="UP000245591">
    <property type="component" value="Unassembled WGS sequence"/>
</dbReference>
<evidence type="ECO:0000256" key="14">
    <source>
        <dbReference type="PIRSR" id="PIRSR000168-2"/>
    </source>
</evidence>
<evidence type="ECO:0000259" key="16">
    <source>
        <dbReference type="Pfam" id="PF02770"/>
    </source>
</evidence>
<comment type="catalytic activity">
    <reaction evidence="1">
        <text>a 2,3-saturated acyl-CoA + O2 = a (2E)-enoyl-CoA + H2O2</text>
        <dbReference type="Rhea" id="RHEA:38959"/>
        <dbReference type="ChEBI" id="CHEBI:15379"/>
        <dbReference type="ChEBI" id="CHEBI:16240"/>
        <dbReference type="ChEBI" id="CHEBI:58856"/>
        <dbReference type="ChEBI" id="CHEBI:65111"/>
        <dbReference type="EC" id="1.3.3.6"/>
    </reaction>
</comment>
<proteinExistence type="inferred from homology"/>
<dbReference type="Pfam" id="PF02770">
    <property type="entry name" value="Acyl-CoA_dh_M"/>
    <property type="match status" value="1"/>
</dbReference>